<feature type="region of interest" description="Disordered" evidence="5">
    <location>
        <begin position="397"/>
        <end position="434"/>
    </location>
</feature>
<dbReference type="GO" id="GO:0007165">
    <property type="term" value="P:signal transduction"/>
    <property type="evidence" value="ECO:0007669"/>
    <property type="project" value="InterPro"/>
</dbReference>
<comment type="caution">
    <text evidence="8">The sequence shown here is derived from an EMBL/GenBank/DDBJ whole genome shotgun (WGS) entry which is preliminary data.</text>
</comment>
<name>A0AAN8UXG9_9MAGN</name>
<comment type="similarity">
    <text evidence="2 4">Belongs to the Ninja family.</text>
</comment>
<feature type="region of interest" description="Disordered" evidence="5">
    <location>
        <begin position="232"/>
        <end position="253"/>
    </location>
</feature>
<keyword evidence="3 4" id="KW-0539">Nucleus</keyword>
<dbReference type="Pfam" id="PF16135">
    <property type="entry name" value="TDBD"/>
    <property type="match status" value="1"/>
</dbReference>
<feature type="domain" description="Tify" evidence="7">
    <location>
        <begin position="352"/>
        <end position="386"/>
    </location>
</feature>
<sequence>MMSTASTGALFRAAELSVLSKMSLMFLGRALLFDYSVLVSVIAVASLIPLMAAEGSNRNQPPSRLPRLIISHPNRRNPPLIINPQAVQPNPNLSLSLSLGSPREGQGPQIDNNNPVDKPSSSSSSVESEVVSTDEDDVEGVNGCPPMEHENERAPNRLRMQARRLMAIRRTQRRRAGAAIAAGARVQAGAGAHVTRSPTPAPTAPERAMASAMQHPALLRALRRMHEEGLVSPRNPMFGRRHMHPVRTPPNMPRVRIGSRVAEIMSTRARAAEPTRTDQLNKNAPSNDVLQRNSRPIFEIAEGSARRARVDEVNEFGVDVVQRMPNVIAVGNGPLGRRIEGFLYRFSEEEEAKIVCVCHGRFFNPAGFYKHAGGTDVSNPLKYIMVVGVPPRLINSPGAHPNPNLNHNGNENAYENNNEDSNGVSNGDGDGDGN</sequence>
<dbReference type="InterPro" id="IPR031307">
    <property type="entry name" value="Ninja_fam"/>
</dbReference>
<organism evidence="8 9">
    <name type="scientific">Dillenia turbinata</name>
    <dbReference type="NCBI Taxonomy" id="194707"/>
    <lineage>
        <taxon>Eukaryota</taxon>
        <taxon>Viridiplantae</taxon>
        <taxon>Streptophyta</taxon>
        <taxon>Embryophyta</taxon>
        <taxon>Tracheophyta</taxon>
        <taxon>Spermatophyta</taxon>
        <taxon>Magnoliopsida</taxon>
        <taxon>eudicotyledons</taxon>
        <taxon>Gunneridae</taxon>
        <taxon>Pentapetalae</taxon>
        <taxon>Dilleniales</taxon>
        <taxon>Dilleniaceae</taxon>
        <taxon>Dillenia</taxon>
    </lineage>
</organism>
<keyword evidence="9" id="KW-1185">Reference proteome</keyword>
<keyword evidence="6" id="KW-0472">Membrane</keyword>
<feature type="region of interest" description="Disordered" evidence="5">
    <location>
        <begin position="83"/>
        <end position="151"/>
    </location>
</feature>
<feature type="compositionally biased region" description="Low complexity" evidence="5">
    <location>
        <begin position="120"/>
        <end position="131"/>
    </location>
</feature>
<feature type="compositionally biased region" description="Low complexity" evidence="5">
    <location>
        <begin position="398"/>
        <end position="425"/>
    </location>
</feature>
<proteinExistence type="inferred from homology"/>
<dbReference type="InterPro" id="IPR032308">
    <property type="entry name" value="TDBD"/>
</dbReference>
<accession>A0AAN8UXG9</accession>
<dbReference type="PANTHER" id="PTHR31413">
    <property type="entry name" value="AFP HOMOLOG 2"/>
    <property type="match status" value="1"/>
</dbReference>
<evidence type="ECO:0000256" key="4">
    <source>
        <dbReference type="RuleBase" id="RU369029"/>
    </source>
</evidence>
<gene>
    <name evidence="8" type="ORF">RJ641_014682</name>
</gene>
<evidence type="ECO:0000256" key="1">
    <source>
        <dbReference type="ARBA" id="ARBA00004123"/>
    </source>
</evidence>
<reference evidence="8 9" key="1">
    <citation type="submission" date="2023-12" db="EMBL/GenBank/DDBJ databases">
        <title>A high-quality genome assembly for Dillenia turbinata (Dilleniales).</title>
        <authorList>
            <person name="Chanderbali A."/>
        </authorList>
    </citation>
    <scope>NUCLEOTIDE SEQUENCE [LARGE SCALE GENOMIC DNA]</scope>
    <source>
        <strain evidence="8">LSX21</strain>
        <tissue evidence="8">Leaf</tissue>
    </source>
</reference>
<feature type="region of interest" description="Disordered" evidence="5">
    <location>
        <begin position="269"/>
        <end position="289"/>
    </location>
</feature>
<evidence type="ECO:0000256" key="2">
    <source>
        <dbReference type="ARBA" id="ARBA00006081"/>
    </source>
</evidence>
<evidence type="ECO:0000313" key="8">
    <source>
        <dbReference type="EMBL" id="KAK6921004.1"/>
    </source>
</evidence>
<evidence type="ECO:0000259" key="7">
    <source>
        <dbReference type="Pfam" id="PF16135"/>
    </source>
</evidence>
<feature type="transmembrane region" description="Helical" evidence="6">
    <location>
        <begin position="32"/>
        <end position="53"/>
    </location>
</feature>
<dbReference type="Proteomes" id="UP001370490">
    <property type="component" value="Unassembled WGS sequence"/>
</dbReference>
<dbReference type="EMBL" id="JBAMMX010000020">
    <property type="protein sequence ID" value="KAK6921004.1"/>
    <property type="molecule type" value="Genomic_DNA"/>
</dbReference>
<dbReference type="GO" id="GO:0005634">
    <property type="term" value="C:nucleus"/>
    <property type="evidence" value="ECO:0007669"/>
    <property type="project" value="UniProtKB-SubCell"/>
</dbReference>
<evidence type="ECO:0000256" key="3">
    <source>
        <dbReference type="ARBA" id="ARBA00023242"/>
    </source>
</evidence>
<dbReference type="GO" id="GO:0045892">
    <property type="term" value="P:negative regulation of DNA-templated transcription"/>
    <property type="evidence" value="ECO:0007669"/>
    <property type="project" value="TreeGrafter"/>
</dbReference>
<dbReference type="AlphaFoldDB" id="A0AAN8UXG9"/>
<comment type="function">
    <text evidence="4">Acts as a negative regulator of abscisic acid (ABA) response.</text>
</comment>
<keyword evidence="6" id="KW-1133">Transmembrane helix</keyword>
<feature type="compositionally biased region" description="Polar residues" evidence="5">
    <location>
        <begin position="277"/>
        <end position="289"/>
    </location>
</feature>
<evidence type="ECO:0000256" key="6">
    <source>
        <dbReference type="SAM" id="Phobius"/>
    </source>
</evidence>
<dbReference type="PANTHER" id="PTHR31413:SF31">
    <property type="entry name" value="NINJA-FAMILY PROTEIN AFP3"/>
    <property type="match status" value="1"/>
</dbReference>
<keyword evidence="6" id="KW-0812">Transmembrane</keyword>
<protein>
    <recommendedName>
        <fullName evidence="4">Ninja-family protein</fullName>
    </recommendedName>
    <alternativeName>
        <fullName evidence="4">ABI-binding protein</fullName>
    </alternativeName>
</protein>
<evidence type="ECO:0000313" key="9">
    <source>
        <dbReference type="Proteomes" id="UP001370490"/>
    </source>
</evidence>
<evidence type="ECO:0000256" key="5">
    <source>
        <dbReference type="SAM" id="MobiDB-lite"/>
    </source>
</evidence>
<comment type="subcellular location">
    <subcellularLocation>
        <location evidence="1 4">Nucleus</location>
    </subcellularLocation>
</comment>